<organism evidence="1 2">
    <name type="scientific">Portunus trituberculatus</name>
    <name type="common">Swimming crab</name>
    <name type="synonym">Neptunus trituberculatus</name>
    <dbReference type="NCBI Taxonomy" id="210409"/>
    <lineage>
        <taxon>Eukaryota</taxon>
        <taxon>Metazoa</taxon>
        <taxon>Ecdysozoa</taxon>
        <taxon>Arthropoda</taxon>
        <taxon>Crustacea</taxon>
        <taxon>Multicrustacea</taxon>
        <taxon>Malacostraca</taxon>
        <taxon>Eumalacostraca</taxon>
        <taxon>Eucarida</taxon>
        <taxon>Decapoda</taxon>
        <taxon>Pleocyemata</taxon>
        <taxon>Brachyura</taxon>
        <taxon>Eubrachyura</taxon>
        <taxon>Portunoidea</taxon>
        <taxon>Portunidae</taxon>
        <taxon>Portuninae</taxon>
        <taxon>Portunus</taxon>
    </lineage>
</organism>
<dbReference type="AlphaFoldDB" id="A0A5B7D005"/>
<keyword evidence="2" id="KW-1185">Reference proteome</keyword>
<protein>
    <recommendedName>
        <fullName evidence="3">Reverse transcriptase domain-containing protein</fullName>
    </recommendedName>
</protein>
<comment type="caution">
    <text evidence="1">The sequence shown here is derived from an EMBL/GenBank/DDBJ whole genome shotgun (WGS) entry which is preliminary data.</text>
</comment>
<gene>
    <name evidence="1" type="ORF">E2C01_007375</name>
</gene>
<evidence type="ECO:0000313" key="1">
    <source>
        <dbReference type="EMBL" id="MPC14605.1"/>
    </source>
</evidence>
<sequence>MNDLNQTSCPIHSYADDTTIHLSTSFQRRPTLQEVNRSRRDATERLTFDLSKISDWGRENLVVFNASKTQFLHLSTRHDLPDNYSLFFNDTQLSPSSTMNIVGLSFAHNFNWKFHFSSLAKTASMKLGVLRRLRQYFSPVPTTNFIQGPYPSMYGVCFRCIGGSTRTFFR</sequence>
<reference evidence="1 2" key="1">
    <citation type="submission" date="2019-05" db="EMBL/GenBank/DDBJ databases">
        <title>Another draft genome of Portunus trituberculatus and its Hox gene families provides insights of decapod evolution.</title>
        <authorList>
            <person name="Jeong J.-H."/>
            <person name="Song I."/>
            <person name="Kim S."/>
            <person name="Choi T."/>
            <person name="Kim D."/>
            <person name="Ryu S."/>
            <person name="Kim W."/>
        </authorList>
    </citation>
    <scope>NUCLEOTIDE SEQUENCE [LARGE SCALE GENOMIC DNA]</scope>
    <source>
        <tissue evidence="1">Muscle</tissue>
    </source>
</reference>
<name>A0A5B7D005_PORTR</name>
<evidence type="ECO:0000313" key="2">
    <source>
        <dbReference type="Proteomes" id="UP000324222"/>
    </source>
</evidence>
<accession>A0A5B7D005</accession>
<dbReference type="EMBL" id="VSRR010000365">
    <property type="protein sequence ID" value="MPC14605.1"/>
    <property type="molecule type" value="Genomic_DNA"/>
</dbReference>
<dbReference type="Proteomes" id="UP000324222">
    <property type="component" value="Unassembled WGS sequence"/>
</dbReference>
<evidence type="ECO:0008006" key="3">
    <source>
        <dbReference type="Google" id="ProtNLM"/>
    </source>
</evidence>
<proteinExistence type="predicted"/>